<evidence type="ECO:0000259" key="6">
    <source>
        <dbReference type="PROSITE" id="PS51901"/>
    </source>
</evidence>
<feature type="binding site" evidence="3">
    <location>
        <position position="175"/>
    </location>
    <ligand>
        <name>Fe cation</name>
        <dbReference type="ChEBI" id="CHEBI:24875"/>
    </ligand>
</feature>
<dbReference type="InterPro" id="IPR000644">
    <property type="entry name" value="CBS_dom"/>
</dbReference>
<dbReference type="GO" id="GO:0046872">
    <property type="term" value="F:metal ion binding"/>
    <property type="evidence" value="ECO:0007669"/>
    <property type="project" value="UniProtKB-KW"/>
</dbReference>
<dbReference type="AlphaFoldDB" id="A0A0U5H3B1"/>
<dbReference type="GeneID" id="26659164"/>
<dbReference type="PANTHER" id="PTHR43080">
    <property type="entry name" value="CBS DOMAIN-CONTAINING PROTEIN CBSX3, MITOCHONDRIAL"/>
    <property type="match status" value="1"/>
</dbReference>
<evidence type="ECO:0000313" key="7">
    <source>
        <dbReference type="EMBL" id="CQH57398.1"/>
    </source>
</evidence>
<dbReference type="InterPro" id="IPR046342">
    <property type="entry name" value="CBS_dom_sf"/>
</dbReference>
<keyword evidence="3" id="KW-0862">Zinc</keyword>
<feature type="binding site" evidence="3">
    <location>
        <position position="178"/>
    </location>
    <ligand>
        <name>Zn(2+)</name>
        <dbReference type="ChEBI" id="CHEBI:29105"/>
    </ligand>
</feature>
<accession>A0A0U5H3B1</accession>
<dbReference type="EMBL" id="LN831302">
    <property type="protein sequence ID" value="CQH57398.1"/>
    <property type="molecule type" value="Genomic_DNA"/>
</dbReference>
<dbReference type="KEGG" id="hhb:Hhub_2528"/>
<feature type="compositionally biased region" description="Polar residues" evidence="4">
    <location>
        <begin position="140"/>
        <end position="152"/>
    </location>
</feature>
<feature type="domain" description="CBS" evidence="5">
    <location>
        <begin position="74"/>
        <end position="129"/>
    </location>
</feature>
<dbReference type="CDD" id="cd02205">
    <property type="entry name" value="CBS_pair_SF"/>
    <property type="match status" value="1"/>
</dbReference>
<keyword evidence="1 2" id="KW-0129">CBS domain</keyword>
<name>A0A0U5H3B1_9EURY</name>
<feature type="region of interest" description="Disordered" evidence="4">
    <location>
        <begin position="125"/>
        <end position="154"/>
    </location>
</feature>
<feature type="domain" description="CBS" evidence="5">
    <location>
        <begin position="10"/>
        <end position="65"/>
    </location>
</feature>
<evidence type="ECO:0000256" key="4">
    <source>
        <dbReference type="SAM" id="MobiDB-lite"/>
    </source>
</evidence>
<dbReference type="PROSITE" id="PS51901">
    <property type="entry name" value="ACP_MB"/>
    <property type="match status" value="1"/>
</dbReference>
<dbReference type="Pfam" id="PF00571">
    <property type="entry name" value="CBS"/>
    <property type="match status" value="2"/>
</dbReference>
<feature type="binding site" evidence="3">
    <location>
        <position position="156"/>
    </location>
    <ligand>
        <name>Fe cation</name>
        <dbReference type="ChEBI" id="CHEBI:24875"/>
    </ligand>
</feature>
<dbReference type="Proteomes" id="UP000066737">
    <property type="component" value="Chromosome I"/>
</dbReference>
<proteinExistence type="predicted"/>
<dbReference type="Gene3D" id="3.10.580.10">
    <property type="entry name" value="CBS-domain"/>
    <property type="match status" value="1"/>
</dbReference>
<dbReference type="PANTHER" id="PTHR43080:SF2">
    <property type="entry name" value="CBS DOMAIN-CONTAINING PROTEIN"/>
    <property type="match status" value="1"/>
</dbReference>
<organism evidence="7 8">
    <name type="scientific">Halobacterium hubeiense</name>
    <dbReference type="NCBI Taxonomy" id="1407499"/>
    <lineage>
        <taxon>Archaea</taxon>
        <taxon>Methanobacteriati</taxon>
        <taxon>Methanobacteriota</taxon>
        <taxon>Stenosarchaea group</taxon>
        <taxon>Halobacteria</taxon>
        <taxon>Halobacteriales</taxon>
        <taxon>Halobacteriaceae</taxon>
        <taxon>Halobacterium</taxon>
    </lineage>
</organism>
<evidence type="ECO:0000256" key="3">
    <source>
        <dbReference type="PROSITE-ProRule" id="PRU01249"/>
    </source>
</evidence>
<evidence type="ECO:0000313" key="8">
    <source>
        <dbReference type="Proteomes" id="UP000066737"/>
    </source>
</evidence>
<dbReference type="SMART" id="SM00116">
    <property type="entry name" value="CBS"/>
    <property type="match status" value="2"/>
</dbReference>
<dbReference type="SUPFAM" id="SSF54631">
    <property type="entry name" value="CBS-domain pair"/>
    <property type="match status" value="1"/>
</dbReference>
<keyword evidence="3" id="KW-0479">Metal-binding</keyword>
<dbReference type="OrthoDB" id="65817at2157"/>
<dbReference type="RefSeq" id="WP_059056967.1">
    <property type="nucleotide sequence ID" value="NZ_CEML01000001.1"/>
</dbReference>
<feature type="binding site" evidence="3">
    <location>
        <position position="175"/>
    </location>
    <ligand>
        <name>Zn(2+)</name>
        <dbReference type="ChEBI" id="CHEBI:29105"/>
    </ligand>
</feature>
<feature type="binding site" evidence="3">
    <location>
        <position position="159"/>
    </location>
    <ligand>
        <name>Fe cation</name>
        <dbReference type="ChEBI" id="CHEBI:24875"/>
    </ligand>
</feature>
<feature type="binding site" evidence="3">
    <location>
        <position position="159"/>
    </location>
    <ligand>
        <name>Zn(2+)</name>
        <dbReference type="ChEBI" id="CHEBI:29105"/>
    </ligand>
</feature>
<feature type="binding site" evidence="3">
    <location>
        <position position="156"/>
    </location>
    <ligand>
        <name>Zn(2+)</name>
        <dbReference type="ChEBI" id="CHEBI:29105"/>
    </ligand>
</feature>
<dbReference type="PROSITE" id="PS51371">
    <property type="entry name" value="CBS"/>
    <property type="match status" value="2"/>
</dbReference>
<keyword evidence="3" id="KW-0408">Iron</keyword>
<evidence type="ECO:0000256" key="2">
    <source>
        <dbReference type="PROSITE-ProRule" id="PRU00703"/>
    </source>
</evidence>
<keyword evidence="8" id="KW-1185">Reference proteome</keyword>
<protein>
    <submittedName>
        <fullName evidence="7">CBS domain protein</fullName>
    </submittedName>
</protein>
<dbReference type="STRING" id="1407499.HHUB_2528"/>
<evidence type="ECO:0000259" key="5">
    <source>
        <dbReference type="PROSITE" id="PS51371"/>
    </source>
</evidence>
<feature type="binding site" evidence="3">
    <location>
        <position position="178"/>
    </location>
    <ligand>
        <name>Fe cation</name>
        <dbReference type="ChEBI" id="CHEBI:24875"/>
    </ligand>
</feature>
<evidence type="ECO:0000256" key="1">
    <source>
        <dbReference type="ARBA" id="ARBA00023122"/>
    </source>
</evidence>
<gene>
    <name evidence="7" type="ORF">HHUB_2528</name>
</gene>
<reference evidence="8" key="1">
    <citation type="journal article" date="2016" name="Environ. Microbiol.">
        <title>The complete genome of a viable archaeum isolated from 123-million-year-old rock salt.</title>
        <authorList>
            <person name="Jaakkola S.T."/>
            <person name="Pfeiffer F."/>
            <person name="Ravantti J.J."/>
            <person name="Guo Q."/>
            <person name="Liu Y."/>
            <person name="Chen X."/>
            <person name="Ma H."/>
            <person name="Yang C."/>
            <person name="Oksanen H.M."/>
            <person name="Bamford D.H."/>
        </authorList>
    </citation>
    <scope>NUCLEOTIDE SEQUENCE</scope>
    <source>
        <strain evidence="8">JI20-1</strain>
    </source>
</reference>
<dbReference type="InterPro" id="IPR051257">
    <property type="entry name" value="Diverse_CBS-Domain"/>
</dbReference>
<sequence length="181" mass="18589">MTQLALRDVLSQEFVGVSESDELLDAVELMRAENTNSAVVLRGAEPVGVVTAESVMDALLDGHDPNAVTAADVMDGPPESLSLDASVADAADLMGRTGDPRVLVTDDDGVHGVVEARDVAPTVEKQLRGAPAAPSAPPTGSEQAPSADSYSEQGVCESCGGLAHELVDVNGQLLCPECQPV</sequence>
<dbReference type="InterPro" id="IPR044065">
    <property type="entry name" value="ACP_MB"/>
</dbReference>
<feature type="domain" description="ACP-type MB" evidence="6">
    <location>
        <begin position="151"/>
        <end position="181"/>
    </location>
</feature>